<dbReference type="GO" id="GO:0000976">
    <property type="term" value="F:transcription cis-regulatory region binding"/>
    <property type="evidence" value="ECO:0007669"/>
    <property type="project" value="TreeGrafter"/>
</dbReference>
<dbReference type="STRING" id="697329.Rumal_0460"/>
<accession>E6UFC7</accession>
<protein>
    <submittedName>
        <fullName evidence="5">Transcriptional regulator, LacI family</fullName>
    </submittedName>
</protein>
<dbReference type="SMART" id="SM00354">
    <property type="entry name" value="HTH_LACI"/>
    <property type="match status" value="1"/>
</dbReference>
<dbReference type="InterPro" id="IPR028082">
    <property type="entry name" value="Peripla_BP_I"/>
</dbReference>
<gene>
    <name evidence="5" type="ordered locus">Rumal_0460</name>
</gene>
<dbReference type="Pfam" id="PF00356">
    <property type="entry name" value="LacI"/>
    <property type="match status" value="1"/>
</dbReference>
<feature type="domain" description="HTH lacI-type" evidence="4">
    <location>
        <begin position="18"/>
        <end position="72"/>
    </location>
</feature>
<organism evidence="5 6">
    <name type="scientific">Ruminococcus albus (strain ATCC 27210 / DSM 20455 / JCM 14654 / NCDO 2250 / 7)</name>
    <dbReference type="NCBI Taxonomy" id="697329"/>
    <lineage>
        <taxon>Bacteria</taxon>
        <taxon>Bacillati</taxon>
        <taxon>Bacillota</taxon>
        <taxon>Clostridia</taxon>
        <taxon>Eubacteriales</taxon>
        <taxon>Oscillospiraceae</taxon>
        <taxon>Ruminococcus</taxon>
    </lineage>
</organism>
<name>E6UFC7_RUMA7</name>
<dbReference type="InterPro" id="IPR000843">
    <property type="entry name" value="HTH_LacI"/>
</dbReference>
<keyword evidence="1" id="KW-0805">Transcription regulation</keyword>
<dbReference type="Gene3D" id="1.10.260.40">
    <property type="entry name" value="lambda repressor-like DNA-binding domains"/>
    <property type="match status" value="1"/>
</dbReference>
<dbReference type="Pfam" id="PF13377">
    <property type="entry name" value="Peripla_BP_3"/>
    <property type="match status" value="1"/>
</dbReference>
<keyword evidence="2" id="KW-0238">DNA-binding</keyword>
<evidence type="ECO:0000256" key="2">
    <source>
        <dbReference type="ARBA" id="ARBA00023125"/>
    </source>
</evidence>
<dbReference type="AlphaFoldDB" id="E6UFC7"/>
<dbReference type="GO" id="GO:0003700">
    <property type="term" value="F:DNA-binding transcription factor activity"/>
    <property type="evidence" value="ECO:0007669"/>
    <property type="project" value="TreeGrafter"/>
</dbReference>
<evidence type="ECO:0000313" key="6">
    <source>
        <dbReference type="Proteomes" id="UP000006919"/>
    </source>
</evidence>
<dbReference type="CDD" id="cd06267">
    <property type="entry name" value="PBP1_LacI_sugar_binding-like"/>
    <property type="match status" value="1"/>
</dbReference>
<evidence type="ECO:0000313" key="5">
    <source>
        <dbReference type="EMBL" id="ADU21013.1"/>
    </source>
</evidence>
<dbReference type="KEGG" id="ral:Rumal_0460"/>
<dbReference type="Gene3D" id="3.40.50.2300">
    <property type="match status" value="2"/>
</dbReference>
<dbReference type="EMBL" id="CP002403">
    <property type="protein sequence ID" value="ADU21013.1"/>
    <property type="molecule type" value="Genomic_DNA"/>
</dbReference>
<dbReference type="InterPro" id="IPR010982">
    <property type="entry name" value="Lambda_DNA-bd_dom_sf"/>
</dbReference>
<dbReference type="SUPFAM" id="SSF53822">
    <property type="entry name" value="Periplasmic binding protein-like I"/>
    <property type="match status" value="1"/>
</dbReference>
<dbReference type="Proteomes" id="UP000006919">
    <property type="component" value="Chromosome"/>
</dbReference>
<dbReference type="CDD" id="cd01392">
    <property type="entry name" value="HTH_LacI"/>
    <property type="match status" value="1"/>
</dbReference>
<dbReference type="InterPro" id="IPR046335">
    <property type="entry name" value="LacI/GalR-like_sensor"/>
</dbReference>
<dbReference type="PROSITE" id="PS50932">
    <property type="entry name" value="HTH_LACI_2"/>
    <property type="match status" value="1"/>
</dbReference>
<dbReference type="eggNOG" id="COG1609">
    <property type="taxonomic scope" value="Bacteria"/>
</dbReference>
<dbReference type="HOGENOM" id="CLU_037628_6_2_9"/>
<evidence type="ECO:0000259" key="4">
    <source>
        <dbReference type="PROSITE" id="PS50932"/>
    </source>
</evidence>
<keyword evidence="3" id="KW-0804">Transcription</keyword>
<sequence>MVRTRKRLTNRKAETSLVSLKDISVRCGVSVATVSKALNGHKDVSEATRERLLKAAKEMGYFPNSQARALKTNRTLNLGVMFSDDAGRGLTHEFFAKVLNSFKTEAESAGYDITFINKNVGRQKMSTYEHCKYRNVDGVVIACTDFTTQDVYEVINGDIPVVTIDHIFDCRTAIMSNNEKGIEELVNYVADMGHKRIAYIQGNRSAVADRRLAGFCKACMNRGIEVDSSLLLAGDYHNPEKTYEMTKELIAMSNRPTCIFMPDDYSSMGGFNAINDSGLSVPEDISVVGYDGIAYSQLLSPKLTTYLQDTAAIGTEAAKQLISLIENPQTTFTEVITVDGRLIEGASVKKLK</sequence>
<evidence type="ECO:0000256" key="3">
    <source>
        <dbReference type="ARBA" id="ARBA00023163"/>
    </source>
</evidence>
<proteinExistence type="predicted"/>
<reference evidence="5 6" key="1">
    <citation type="journal article" date="2011" name="J. Bacteriol.">
        <title>Complete genome of the cellulolytic ruminal bacterium Ruminococcus albus 7.</title>
        <authorList>
            <person name="Suen G."/>
            <person name="Stevenson D.M."/>
            <person name="Bruce D.C."/>
            <person name="Chertkov O."/>
            <person name="Copeland A."/>
            <person name="Cheng J.F."/>
            <person name="Detter C."/>
            <person name="Detter J.C."/>
            <person name="Goodwin L.A."/>
            <person name="Han C.S."/>
            <person name="Hauser L.J."/>
            <person name="Ivanova N.N."/>
            <person name="Kyrpides N.C."/>
            <person name="Land M.L."/>
            <person name="Lapidus A."/>
            <person name="Lucas S."/>
            <person name="Ovchinnikova G."/>
            <person name="Pitluck S."/>
            <person name="Tapia R."/>
            <person name="Woyke T."/>
            <person name="Boyum J."/>
            <person name="Mead D."/>
            <person name="Weimer P.J."/>
        </authorList>
    </citation>
    <scope>NUCLEOTIDE SEQUENCE [LARGE SCALE GENOMIC DNA]</scope>
    <source>
        <strain evidence="6">ATCC 27210 / DSM 20455 / JCM 14654 / NCDO 2250 / 7</strain>
    </source>
</reference>
<dbReference type="PANTHER" id="PTHR30146:SF109">
    <property type="entry name" value="HTH-TYPE TRANSCRIPTIONAL REGULATOR GALS"/>
    <property type="match status" value="1"/>
</dbReference>
<dbReference type="PANTHER" id="PTHR30146">
    <property type="entry name" value="LACI-RELATED TRANSCRIPTIONAL REPRESSOR"/>
    <property type="match status" value="1"/>
</dbReference>
<evidence type="ECO:0000256" key="1">
    <source>
        <dbReference type="ARBA" id="ARBA00023015"/>
    </source>
</evidence>
<dbReference type="SUPFAM" id="SSF47413">
    <property type="entry name" value="lambda repressor-like DNA-binding domains"/>
    <property type="match status" value="1"/>
</dbReference>